<dbReference type="Pfam" id="PF11286">
    <property type="entry name" value="DUF3087"/>
    <property type="match status" value="1"/>
</dbReference>
<accession>A0ABN0DK00</accession>
<evidence type="ECO:0000256" key="1">
    <source>
        <dbReference type="SAM" id="Phobius"/>
    </source>
</evidence>
<keyword evidence="1" id="KW-0472">Membrane</keyword>
<dbReference type="InterPro" id="IPR021438">
    <property type="entry name" value="DUF3087"/>
</dbReference>
<keyword evidence="1" id="KW-0812">Transmembrane</keyword>
<protein>
    <recommendedName>
        <fullName evidence="4">DUF3087 domain-containing protein</fullName>
    </recommendedName>
</protein>
<keyword evidence="3" id="KW-1185">Reference proteome</keyword>
<evidence type="ECO:0000313" key="2">
    <source>
        <dbReference type="EMBL" id="EGU58048.1"/>
    </source>
</evidence>
<dbReference type="Proteomes" id="UP000003836">
    <property type="component" value="Unassembled WGS sequence"/>
</dbReference>
<feature type="transmembrane region" description="Helical" evidence="1">
    <location>
        <begin position="59"/>
        <end position="79"/>
    </location>
</feature>
<name>A0ABN0DK00_9VIBR</name>
<proteinExistence type="predicted"/>
<evidence type="ECO:0000313" key="3">
    <source>
        <dbReference type="Proteomes" id="UP000003836"/>
    </source>
</evidence>
<reference evidence="2 3" key="1">
    <citation type="journal article" date="2012" name="Int. J. Syst. Evol. Microbiol.">
        <title>Vibrio caribbeanicus sp. nov., isolated from the marine sponge Scleritoderma cyanea.</title>
        <authorList>
            <person name="Hoffmann M."/>
            <person name="Monday S.R."/>
            <person name="Allard M.W."/>
            <person name="Strain E.A."/>
            <person name="Whittaker P."/>
            <person name="Naum M."/>
            <person name="McCarthy P.J."/>
            <person name="Lopez J.V."/>
            <person name="Fischer M."/>
            <person name="Brown E.W."/>
        </authorList>
    </citation>
    <scope>NUCLEOTIDE SEQUENCE [LARGE SCALE GENOMIC DNA]</scope>
    <source>
        <strain evidence="2 3">ATCC 19109</strain>
    </source>
</reference>
<gene>
    <name evidence="2" type="ORF">VITU9109_16163</name>
</gene>
<dbReference type="EMBL" id="AFWI01000046">
    <property type="protein sequence ID" value="EGU58048.1"/>
    <property type="molecule type" value="Genomic_DNA"/>
</dbReference>
<comment type="caution">
    <text evidence="2">The sequence shown here is derived from an EMBL/GenBank/DDBJ whole genome shotgun (WGS) entry which is preliminary data.</text>
</comment>
<feature type="transmembrane region" description="Helical" evidence="1">
    <location>
        <begin position="28"/>
        <end position="53"/>
    </location>
</feature>
<evidence type="ECO:0008006" key="4">
    <source>
        <dbReference type="Google" id="ProtNLM"/>
    </source>
</evidence>
<organism evidence="2 3">
    <name type="scientific">Vibrio tubiashii ATCC 19109</name>
    <dbReference type="NCBI Taxonomy" id="1051646"/>
    <lineage>
        <taxon>Bacteria</taxon>
        <taxon>Pseudomonadati</taxon>
        <taxon>Pseudomonadota</taxon>
        <taxon>Gammaproteobacteria</taxon>
        <taxon>Vibrionales</taxon>
        <taxon>Vibrionaceae</taxon>
        <taxon>Vibrio</taxon>
        <taxon>Vibrio oreintalis group</taxon>
    </lineage>
</organism>
<sequence>MALVGLKNGLLMQLQNIDKQLYRSRLNIVIVACIAALSAFSLAISQTLIYLFPAEQGSHFHWNLLGVIVSAIGVVVTLVKLKTHPKMREVAYVWDLKQALNLIHRKNRALQTAAQDGNVNAMLALQFSYEGSRQLWQLDDNTITMNSLNAAQANLEQWVQEYGVTLDISDYHSGLLKSF</sequence>
<keyword evidence="1" id="KW-1133">Transmembrane helix</keyword>